<reference evidence="2 3" key="1">
    <citation type="submission" date="2018-03" db="EMBL/GenBank/DDBJ databases">
        <title>Ahniella affigens gen. nov., sp. nov., a gammaproteobacterium isolated from sandy soil near a stream.</title>
        <authorList>
            <person name="Ko Y."/>
            <person name="Kim J.-H."/>
        </authorList>
    </citation>
    <scope>NUCLEOTIDE SEQUENCE [LARGE SCALE GENOMIC DNA]</scope>
    <source>
        <strain evidence="2 3">D13</strain>
    </source>
</reference>
<dbReference type="Proteomes" id="UP000241074">
    <property type="component" value="Chromosome"/>
</dbReference>
<dbReference type="SUPFAM" id="SSF51126">
    <property type="entry name" value="Pectin lyase-like"/>
    <property type="match status" value="1"/>
</dbReference>
<dbReference type="EMBL" id="CP027860">
    <property type="protein sequence ID" value="AVP97489.1"/>
    <property type="molecule type" value="Genomic_DNA"/>
</dbReference>
<dbReference type="OrthoDB" id="5956784at2"/>
<sequence length="488" mass="48458">MGKSGVGGWGFGGSAFWLLVSVGWLALAGRGHAASFQVDSTSDAIDQTPGDGVCQTAAGSCTLRAAIIEANAVPSVDTIQVPAGQYVLSIAGRNDDQSLSGDLDVLANLLLTGAGPDQTIIDAAGLDRVFHVASGVNATISAMSIRGGAGVDTGGGIANAGTLAVQGCRIEFNGSDAGPIRLGGGVYNSGALALSVSVIADNRVGASNQVGATGGGIYSLTALSLNGARVENNRAIGIQSLGGGLATSVLLQMSTTDVRGNIATNGAGILQSSGEAFINASSVRDNLASQQGGGIRVLSGNLELVNTSVLGNRANGSGGGLQVQTGDVVLRNVTIHANLADADANASGTAGGAQLNGSSARVLNSILAGNHHGTVADDCSGTLTDSQYNLVQSNSGCVLGTHDFSADPLLAAISDNQGTSAAAPTPTSPAIDAGDPAGCLGTQDTNLVVDQWTTRRPQDGDQDGVERCDLGAIEFVDDALFGNSFEGP</sequence>
<feature type="transmembrane region" description="Helical" evidence="1">
    <location>
        <begin position="6"/>
        <end position="27"/>
    </location>
</feature>
<evidence type="ECO:0008006" key="4">
    <source>
        <dbReference type="Google" id="ProtNLM"/>
    </source>
</evidence>
<dbReference type="RefSeq" id="WP_106891413.1">
    <property type="nucleotide sequence ID" value="NZ_CP027860.1"/>
</dbReference>
<gene>
    <name evidence="2" type="ORF">C7S18_09905</name>
</gene>
<dbReference type="AlphaFoldDB" id="A0A2P1PRM1"/>
<keyword evidence="1" id="KW-0812">Transmembrane</keyword>
<reference evidence="2 3" key="2">
    <citation type="submission" date="2018-03" db="EMBL/GenBank/DDBJ databases">
        <authorList>
            <person name="Keele B.F."/>
        </authorList>
    </citation>
    <scope>NUCLEOTIDE SEQUENCE [LARGE SCALE GENOMIC DNA]</scope>
    <source>
        <strain evidence="2 3">D13</strain>
    </source>
</reference>
<organism evidence="2 3">
    <name type="scientific">Ahniella affigens</name>
    <dbReference type="NCBI Taxonomy" id="2021234"/>
    <lineage>
        <taxon>Bacteria</taxon>
        <taxon>Pseudomonadati</taxon>
        <taxon>Pseudomonadota</taxon>
        <taxon>Gammaproteobacteria</taxon>
        <taxon>Lysobacterales</taxon>
        <taxon>Rhodanobacteraceae</taxon>
        <taxon>Ahniella</taxon>
    </lineage>
</organism>
<evidence type="ECO:0000256" key="1">
    <source>
        <dbReference type="SAM" id="Phobius"/>
    </source>
</evidence>
<dbReference type="InterPro" id="IPR011050">
    <property type="entry name" value="Pectin_lyase_fold/virulence"/>
</dbReference>
<keyword evidence="1" id="KW-1133">Transmembrane helix</keyword>
<accession>A0A2P1PRM1</accession>
<protein>
    <recommendedName>
        <fullName evidence="4">CSLREA domain-containing protein</fullName>
    </recommendedName>
</protein>
<dbReference type="InterPro" id="IPR059226">
    <property type="entry name" value="Choice_anch_Q_dom"/>
</dbReference>
<keyword evidence="1" id="KW-0472">Membrane</keyword>
<keyword evidence="3" id="KW-1185">Reference proteome</keyword>
<evidence type="ECO:0000313" key="3">
    <source>
        <dbReference type="Proteomes" id="UP000241074"/>
    </source>
</evidence>
<name>A0A2P1PRM1_9GAMM</name>
<dbReference type="NCBIfam" id="NF041518">
    <property type="entry name" value="choice_anch_Q"/>
    <property type="match status" value="1"/>
</dbReference>
<dbReference type="KEGG" id="xba:C7S18_09905"/>
<evidence type="ECO:0000313" key="2">
    <source>
        <dbReference type="EMBL" id="AVP97489.1"/>
    </source>
</evidence>
<proteinExistence type="predicted"/>